<evidence type="ECO:0000313" key="2">
    <source>
        <dbReference type="EMBL" id="WTW68587.1"/>
    </source>
</evidence>
<dbReference type="SUPFAM" id="SSF52980">
    <property type="entry name" value="Restriction endonuclease-like"/>
    <property type="match status" value="1"/>
</dbReference>
<gene>
    <name evidence="2" type="ORF">OG398_10110</name>
</gene>
<accession>A0AAU2VPY2</accession>
<dbReference type="AlphaFoldDB" id="A0AAU2VPY2"/>
<keyword evidence="2" id="KW-0540">Nuclease</keyword>
<dbReference type="EMBL" id="CP108313">
    <property type="protein sequence ID" value="WTW68587.1"/>
    <property type="molecule type" value="Genomic_DNA"/>
</dbReference>
<reference evidence="2" key="1">
    <citation type="submission" date="2022-10" db="EMBL/GenBank/DDBJ databases">
        <title>The complete genomes of actinobacterial strains from the NBC collection.</title>
        <authorList>
            <person name="Joergensen T.S."/>
            <person name="Alvarez Arevalo M."/>
            <person name="Sterndorff E.B."/>
            <person name="Faurdal D."/>
            <person name="Vuksanovic O."/>
            <person name="Mourched A.-S."/>
            <person name="Charusanti P."/>
            <person name="Shaw S."/>
            <person name="Blin K."/>
            <person name="Weber T."/>
        </authorList>
    </citation>
    <scope>NUCLEOTIDE SEQUENCE</scope>
    <source>
        <strain evidence="2">NBC_00008</strain>
    </source>
</reference>
<dbReference type="Pfam" id="PF04471">
    <property type="entry name" value="Mrr_cat"/>
    <property type="match status" value="1"/>
</dbReference>
<organism evidence="2">
    <name type="scientific">Streptomyces sp. NBC_00008</name>
    <dbReference type="NCBI Taxonomy" id="2903610"/>
    <lineage>
        <taxon>Bacteria</taxon>
        <taxon>Bacillati</taxon>
        <taxon>Actinomycetota</taxon>
        <taxon>Actinomycetes</taxon>
        <taxon>Kitasatosporales</taxon>
        <taxon>Streptomycetaceae</taxon>
        <taxon>Streptomyces</taxon>
    </lineage>
</organism>
<name>A0AAU2VPY2_9ACTN</name>
<evidence type="ECO:0000259" key="1">
    <source>
        <dbReference type="Pfam" id="PF04471"/>
    </source>
</evidence>
<keyword evidence="2" id="KW-0378">Hydrolase</keyword>
<feature type="domain" description="Restriction endonuclease type IV Mrr" evidence="1">
    <location>
        <begin position="18"/>
        <end position="128"/>
    </location>
</feature>
<dbReference type="InterPro" id="IPR007560">
    <property type="entry name" value="Restrct_endonuc_IV_Mrr"/>
</dbReference>
<dbReference type="Gene3D" id="3.40.1350.10">
    <property type="match status" value="1"/>
</dbReference>
<proteinExistence type="predicted"/>
<dbReference type="GO" id="GO:0003677">
    <property type="term" value="F:DNA binding"/>
    <property type="evidence" value="ECO:0007669"/>
    <property type="project" value="InterPro"/>
</dbReference>
<keyword evidence="2" id="KW-0255">Endonuclease</keyword>
<dbReference type="InterPro" id="IPR011856">
    <property type="entry name" value="tRNA_endonuc-like_dom_sf"/>
</dbReference>
<dbReference type="GO" id="GO:0009307">
    <property type="term" value="P:DNA restriction-modification system"/>
    <property type="evidence" value="ECO:0007669"/>
    <property type="project" value="InterPro"/>
</dbReference>
<dbReference type="GO" id="GO:0004519">
    <property type="term" value="F:endonuclease activity"/>
    <property type="evidence" value="ECO:0007669"/>
    <property type="project" value="UniProtKB-KW"/>
</dbReference>
<protein>
    <submittedName>
        <fullName evidence="2">Restriction endonuclease</fullName>
    </submittedName>
</protein>
<dbReference type="InterPro" id="IPR011335">
    <property type="entry name" value="Restrct_endonuc-II-like"/>
</dbReference>
<sequence>MGSVMYLRSAPGADGHTDWRGFEEVVTRRVADLDSAATVTHNARLKGRLGGIERQIDVLVTGKLAGTQIKIVFACKRYERSVGLAAVEEFIGKLHDLEADRGALCVFGGITAPALSRLAHAAHPQIDLYLWERPRPRWEDLEEDFEEAILSRAPATRRLLYVNPKAGL</sequence>